<protein>
    <submittedName>
        <fullName evidence="1">Uncharacterized protein</fullName>
    </submittedName>
</protein>
<organism evidence="1 2">
    <name type="scientific">Lasiodiplodia mahajangana</name>
    <dbReference type="NCBI Taxonomy" id="1108764"/>
    <lineage>
        <taxon>Eukaryota</taxon>
        <taxon>Fungi</taxon>
        <taxon>Dikarya</taxon>
        <taxon>Ascomycota</taxon>
        <taxon>Pezizomycotina</taxon>
        <taxon>Dothideomycetes</taxon>
        <taxon>Dothideomycetes incertae sedis</taxon>
        <taxon>Botryosphaeriales</taxon>
        <taxon>Botryosphaeriaceae</taxon>
        <taxon>Lasiodiplodia</taxon>
    </lineage>
</organism>
<accession>A0ACC2JL26</accession>
<name>A0ACC2JL26_9PEZI</name>
<proteinExistence type="predicted"/>
<reference evidence="1" key="1">
    <citation type="submission" date="2022-12" db="EMBL/GenBank/DDBJ databases">
        <title>Genome Sequence of Lasiodiplodia mahajangana.</title>
        <authorList>
            <person name="Buettner E."/>
        </authorList>
    </citation>
    <scope>NUCLEOTIDE SEQUENCE</scope>
    <source>
        <strain evidence="1">VT137</strain>
    </source>
</reference>
<dbReference type="EMBL" id="JAPUUL010001168">
    <property type="protein sequence ID" value="KAJ8128161.1"/>
    <property type="molecule type" value="Genomic_DNA"/>
</dbReference>
<comment type="caution">
    <text evidence="1">The sequence shown here is derived from an EMBL/GenBank/DDBJ whole genome shotgun (WGS) entry which is preliminary data.</text>
</comment>
<dbReference type="Proteomes" id="UP001153332">
    <property type="component" value="Unassembled WGS sequence"/>
</dbReference>
<gene>
    <name evidence="1" type="ORF">O1611_g5474</name>
</gene>
<evidence type="ECO:0000313" key="1">
    <source>
        <dbReference type="EMBL" id="KAJ8128161.1"/>
    </source>
</evidence>
<sequence length="594" mass="63249">MAKLTNYIAYKSPETSFDQIGHLDIERNTIQPLSFLSGTPVKNLYQVIEAGSPDKLVAAGSPISADSAKILPIISGRDVLAVGKNYIEHAKEFNSSGYDSSDKVDRPSHPVIFTKRATSIIANGEDILLHEDFTSTADYEGEIGVILGKPGFRIEEGDAWDYVWGYTIINDVTARERQRDHKQFFIGKSADTYCPIGPIAVPKEDLPKTLRVQTYVNGELRQNSTTDDLIFPIPELLAVMSSGQTLQPGDVLATGTPAGVGIGKQPPVFLKSGDKISISVTGLGTLTNQIAKPNPSNISLSRINTTSTFELTNAGRTAGHGSGLTMVNGKPISYQKIGTGSENIIFAHGLGGTKDYWTPLISTLSLADSATLHLYDFEGHGLSPTHPLSQLSIESLAADLAGIFEIAGISPSAPATLFAHSMSCLVAIKFALGNPGLVKKLALLAPPPSPLPQDSSNLFLARGALARAKGMGAIVDAAVDSSTSSFSKRTNPLAIAAIRLSLLGQDPESYAKACHALSHTMTRLEVENLDADTLIITGEEDQFSTPSVCKEYKNRIEGSRIVALENVGHWLSFEDAGGVARALKGIQGILVPAM</sequence>
<keyword evidence="2" id="KW-1185">Reference proteome</keyword>
<evidence type="ECO:0000313" key="2">
    <source>
        <dbReference type="Proteomes" id="UP001153332"/>
    </source>
</evidence>